<name>A0ACB8Y8R8_ARCLA</name>
<gene>
    <name evidence="1" type="ORF">L6452_35727</name>
</gene>
<proteinExistence type="predicted"/>
<evidence type="ECO:0000313" key="2">
    <source>
        <dbReference type="Proteomes" id="UP001055879"/>
    </source>
</evidence>
<evidence type="ECO:0000313" key="1">
    <source>
        <dbReference type="EMBL" id="KAI3680947.1"/>
    </source>
</evidence>
<dbReference type="Proteomes" id="UP001055879">
    <property type="component" value="Linkage Group LG13"/>
</dbReference>
<dbReference type="EMBL" id="CM042059">
    <property type="protein sequence ID" value="KAI3680947.1"/>
    <property type="molecule type" value="Genomic_DNA"/>
</dbReference>
<reference evidence="2" key="1">
    <citation type="journal article" date="2022" name="Mol. Ecol. Resour.">
        <title>The genomes of chicory, endive, great burdock and yacon provide insights into Asteraceae palaeo-polyploidization history and plant inulin production.</title>
        <authorList>
            <person name="Fan W."/>
            <person name="Wang S."/>
            <person name="Wang H."/>
            <person name="Wang A."/>
            <person name="Jiang F."/>
            <person name="Liu H."/>
            <person name="Zhao H."/>
            <person name="Xu D."/>
            <person name="Zhang Y."/>
        </authorList>
    </citation>
    <scope>NUCLEOTIDE SEQUENCE [LARGE SCALE GENOMIC DNA]</scope>
    <source>
        <strain evidence="2">cv. Niubang</strain>
    </source>
</reference>
<keyword evidence="2" id="KW-1185">Reference proteome</keyword>
<protein>
    <submittedName>
        <fullName evidence="1">Uncharacterized protein</fullName>
    </submittedName>
</protein>
<reference evidence="1 2" key="2">
    <citation type="journal article" date="2022" name="Mol. Ecol. Resour.">
        <title>The genomes of chicory, endive, great burdock and yacon provide insights into Asteraceae paleo-polyploidization history and plant inulin production.</title>
        <authorList>
            <person name="Fan W."/>
            <person name="Wang S."/>
            <person name="Wang H."/>
            <person name="Wang A."/>
            <person name="Jiang F."/>
            <person name="Liu H."/>
            <person name="Zhao H."/>
            <person name="Xu D."/>
            <person name="Zhang Y."/>
        </authorList>
    </citation>
    <scope>NUCLEOTIDE SEQUENCE [LARGE SCALE GENOMIC DNA]</scope>
    <source>
        <strain evidence="2">cv. Niubang</strain>
    </source>
</reference>
<organism evidence="1 2">
    <name type="scientific">Arctium lappa</name>
    <name type="common">Greater burdock</name>
    <name type="synonym">Lappa major</name>
    <dbReference type="NCBI Taxonomy" id="4217"/>
    <lineage>
        <taxon>Eukaryota</taxon>
        <taxon>Viridiplantae</taxon>
        <taxon>Streptophyta</taxon>
        <taxon>Embryophyta</taxon>
        <taxon>Tracheophyta</taxon>
        <taxon>Spermatophyta</taxon>
        <taxon>Magnoliopsida</taxon>
        <taxon>eudicotyledons</taxon>
        <taxon>Gunneridae</taxon>
        <taxon>Pentapetalae</taxon>
        <taxon>asterids</taxon>
        <taxon>campanulids</taxon>
        <taxon>Asterales</taxon>
        <taxon>Asteraceae</taxon>
        <taxon>Carduoideae</taxon>
        <taxon>Cardueae</taxon>
        <taxon>Arctiinae</taxon>
        <taxon>Arctium</taxon>
    </lineage>
</organism>
<accession>A0ACB8Y8R8</accession>
<comment type="caution">
    <text evidence="1">The sequence shown here is derived from an EMBL/GenBank/DDBJ whole genome shotgun (WGS) entry which is preliminary data.</text>
</comment>
<sequence>MADIPSTKNHHKPLPSPVVNQTPVKTHQELNGSGQGSTISEYLIEMLFDWHVEDFLDSPPNFSKNPKGAFLNYRIGMPTRDGKNSYHEGVVYGEKYFMGNFERLVKIKTEVDPDNFFKNEQSILTLAGKSSDKFSSSEPSIDQNHPTNVQ</sequence>